<evidence type="ECO:0000256" key="12">
    <source>
        <dbReference type="RuleBase" id="RU003639"/>
    </source>
</evidence>
<keyword evidence="6 11" id="KW-0874">Quinone</keyword>
<keyword evidence="3 11" id="KW-0813">Transport</keyword>
<keyword evidence="7 11" id="KW-1278">Translocase</keyword>
<evidence type="ECO:0000313" key="14">
    <source>
        <dbReference type="Proteomes" id="UP001320876"/>
    </source>
</evidence>
<comment type="subcellular location">
    <subcellularLocation>
        <location evidence="11 12">Cell membrane</location>
        <topology evidence="11 12">Multi-pass membrane protein</topology>
    </subcellularLocation>
    <subcellularLocation>
        <location evidence="1">Membrane</location>
        <topology evidence="1">Multi-pass membrane protein</topology>
    </subcellularLocation>
</comment>
<keyword evidence="9 11" id="KW-0520">NAD</keyword>
<comment type="function">
    <text evidence="11">NDH-1 shuttles electrons from NADH, via FMN and iron-sulfur (Fe-S) centers, to quinones in the respiratory chain. The immediate electron acceptor for the enzyme in this species is believed to be ubiquinone. Couples the redox reaction to proton translocation (for every two electrons transferred, four hydrogen ions are translocated across the cytoplasmic membrane), and thus conserves the redox energy in a proton gradient.</text>
</comment>
<dbReference type="InterPro" id="IPR000440">
    <property type="entry name" value="NADH_UbQ/plastoQ_OxRdtase_su3"/>
</dbReference>
<gene>
    <name evidence="11" type="primary">nuoA</name>
    <name evidence="13" type="ORF">OKA05_25695</name>
</gene>
<dbReference type="PANTHER" id="PTHR11058:SF22">
    <property type="entry name" value="NADH-QUINONE OXIDOREDUCTASE SUBUNIT A"/>
    <property type="match status" value="1"/>
</dbReference>
<keyword evidence="4 11" id="KW-1003">Cell membrane</keyword>
<dbReference type="EC" id="7.1.1.-" evidence="11"/>
<feature type="transmembrane region" description="Helical" evidence="11">
    <location>
        <begin position="105"/>
        <end position="125"/>
    </location>
</feature>
<dbReference type="HAMAP" id="MF_01394">
    <property type="entry name" value="NDH1_NuoA"/>
    <property type="match status" value="1"/>
</dbReference>
<accession>A0ABT3GR35</accession>
<protein>
    <recommendedName>
        <fullName evidence="11">NADH-quinone oxidoreductase subunit A</fullName>
        <ecNumber evidence="11">7.1.1.-</ecNumber>
    </recommendedName>
    <alternativeName>
        <fullName evidence="11">NADH dehydrogenase I subunit A</fullName>
    </alternativeName>
    <alternativeName>
        <fullName evidence="11">NDH-1 subunit A</fullName>
    </alternativeName>
    <alternativeName>
        <fullName evidence="11">NUO1</fullName>
    </alternativeName>
</protein>
<dbReference type="Pfam" id="PF00507">
    <property type="entry name" value="Oxidored_q4"/>
    <property type="match status" value="1"/>
</dbReference>
<comment type="catalytic activity">
    <reaction evidence="11 12">
        <text>a quinone + NADH + 5 H(+)(in) = a quinol + NAD(+) + 4 H(+)(out)</text>
        <dbReference type="Rhea" id="RHEA:57888"/>
        <dbReference type="ChEBI" id="CHEBI:15378"/>
        <dbReference type="ChEBI" id="CHEBI:24646"/>
        <dbReference type="ChEBI" id="CHEBI:57540"/>
        <dbReference type="ChEBI" id="CHEBI:57945"/>
        <dbReference type="ChEBI" id="CHEBI:132124"/>
    </reaction>
</comment>
<dbReference type="InterPro" id="IPR023043">
    <property type="entry name" value="NAD(P)H_OxRDtase_bac/plastid"/>
</dbReference>
<keyword evidence="11" id="KW-0830">Ubiquinone</keyword>
<reference evidence="13 14" key="1">
    <citation type="submission" date="2022-10" db="EMBL/GenBank/DDBJ databases">
        <title>Luteolibacter arcticus strain CCTCC AB 2014275, whole genome shotgun sequencing project.</title>
        <authorList>
            <person name="Zhao G."/>
            <person name="Shen L."/>
        </authorList>
    </citation>
    <scope>NUCLEOTIDE SEQUENCE [LARGE SCALE GENOMIC DNA]</scope>
    <source>
        <strain evidence="13 14">CCTCC AB 2014275</strain>
    </source>
</reference>
<dbReference type="InterPro" id="IPR038430">
    <property type="entry name" value="NDAH_ubi_oxred_su3_sf"/>
</dbReference>
<evidence type="ECO:0000256" key="11">
    <source>
        <dbReference type="HAMAP-Rule" id="MF_01394"/>
    </source>
</evidence>
<dbReference type="PANTHER" id="PTHR11058">
    <property type="entry name" value="NADH-UBIQUINONE OXIDOREDUCTASE CHAIN 3"/>
    <property type="match status" value="1"/>
</dbReference>
<dbReference type="Gene3D" id="1.20.58.1610">
    <property type="entry name" value="NADH:ubiquinone/plastoquinone oxidoreductase, chain 3"/>
    <property type="match status" value="1"/>
</dbReference>
<proteinExistence type="inferred from homology"/>
<feature type="transmembrane region" description="Helical" evidence="11">
    <location>
        <begin position="20"/>
        <end position="40"/>
    </location>
</feature>
<evidence type="ECO:0000256" key="6">
    <source>
        <dbReference type="ARBA" id="ARBA00022719"/>
    </source>
</evidence>
<name>A0ABT3GR35_9BACT</name>
<organism evidence="13 14">
    <name type="scientific">Luteolibacter arcticus</name>
    <dbReference type="NCBI Taxonomy" id="1581411"/>
    <lineage>
        <taxon>Bacteria</taxon>
        <taxon>Pseudomonadati</taxon>
        <taxon>Verrucomicrobiota</taxon>
        <taxon>Verrucomicrobiia</taxon>
        <taxon>Verrucomicrobiales</taxon>
        <taxon>Verrucomicrobiaceae</taxon>
        <taxon>Luteolibacter</taxon>
    </lineage>
</organism>
<sequence length="135" mass="14682">MIRCGSYHAGRMSSQYLPVFVQILVAIGFAVVSLTLSVLLGKSARRNATKDSAYECGMLPIGEGSPRFSVKFYLVAMLFVIFDIEVVFMYPWAVQFRDLVAGGNAVPLVSMAGFAGVLAVAYVYALKKGALTWKN</sequence>
<dbReference type="RefSeq" id="WP_264490087.1">
    <property type="nucleotide sequence ID" value="NZ_JAPDDT010000019.1"/>
</dbReference>
<keyword evidence="10 11" id="KW-0472">Membrane</keyword>
<comment type="caution">
    <text evidence="13">The sequence shown here is derived from an EMBL/GenBank/DDBJ whole genome shotgun (WGS) entry which is preliminary data.</text>
</comment>
<evidence type="ECO:0000256" key="9">
    <source>
        <dbReference type="ARBA" id="ARBA00023027"/>
    </source>
</evidence>
<dbReference type="EMBL" id="JAPDDT010000019">
    <property type="protein sequence ID" value="MCW1925979.1"/>
    <property type="molecule type" value="Genomic_DNA"/>
</dbReference>
<comment type="subunit">
    <text evidence="11">NDH-1 is composed of 14 different subunits. Subunits NuoA, H, J, K, L, M, N constitute the membrane sector of the complex.</text>
</comment>
<keyword evidence="8 11" id="KW-1133">Transmembrane helix</keyword>
<keyword evidence="14" id="KW-1185">Reference proteome</keyword>
<evidence type="ECO:0000256" key="3">
    <source>
        <dbReference type="ARBA" id="ARBA00022448"/>
    </source>
</evidence>
<comment type="similarity">
    <text evidence="2 11 12">Belongs to the complex I subunit 3 family.</text>
</comment>
<keyword evidence="5 11" id="KW-0812">Transmembrane</keyword>
<evidence type="ECO:0000256" key="10">
    <source>
        <dbReference type="ARBA" id="ARBA00023136"/>
    </source>
</evidence>
<evidence type="ECO:0000256" key="5">
    <source>
        <dbReference type="ARBA" id="ARBA00022692"/>
    </source>
</evidence>
<evidence type="ECO:0000256" key="8">
    <source>
        <dbReference type="ARBA" id="ARBA00022989"/>
    </source>
</evidence>
<evidence type="ECO:0000256" key="2">
    <source>
        <dbReference type="ARBA" id="ARBA00008472"/>
    </source>
</evidence>
<feature type="transmembrane region" description="Helical" evidence="11">
    <location>
        <begin position="72"/>
        <end position="93"/>
    </location>
</feature>
<dbReference type="Proteomes" id="UP001320876">
    <property type="component" value="Unassembled WGS sequence"/>
</dbReference>
<evidence type="ECO:0000256" key="4">
    <source>
        <dbReference type="ARBA" id="ARBA00022475"/>
    </source>
</evidence>
<evidence type="ECO:0000256" key="1">
    <source>
        <dbReference type="ARBA" id="ARBA00004141"/>
    </source>
</evidence>
<evidence type="ECO:0000256" key="7">
    <source>
        <dbReference type="ARBA" id="ARBA00022967"/>
    </source>
</evidence>
<evidence type="ECO:0000313" key="13">
    <source>
        <dbReference type="EMBL" id="MCW1925979.1"/>
    </source>
</evidence>